<protein>
    <submittedName>
        <fullName evidence="1">Uncharacterized protein</fullName>
    </submittedName>
</protein>
<dbReference type="Proteomes" id="UP001467690">
    <property type="component" value="Unassembled WGS sequence"/>
</dbReference>
<comment type="caution">
    <text evidence="1">The sequence shown here is derived from an EMBL/GenBank/DDBJ whole genome shotgun (WGS) entry which is preliminary data.</text>
</comment>
<dbReference type="RefSeq" id="WP_350401148.1">
    <property type="nucleotide sequence ID" value="NZ_JBELOE010000131.1"/>
</dbReference>
<proteinExistence type="predicted"/>
<keyword evidence="2" id="KW-1185">Reference proteome</keyword>
<sequence length="47" mass="5583">MDDEMNTFCINRRRNAPLLKFAKTINKQTTKGVQDAGYINWYRFGKK</sequence>
<accession>A0ABV1RFM0</accession>
<dbReference type="EMBL" id="JBELOE010000131">
    <property type="protein sequence ID" value="MER2491540.1"/>
    <property type="molecule type" value="Genomic_DNA"/>
</dbReference>
<evidence type="ECO:0000313" key="1">
    <source>
        <dbReference type="EMBL" id="MER2491540.1"/>
    </source>
</evidence>
<name>A0ABV1RFM0_9ALTE</name>
<evidence type="ECO:0000313" key="2">
    <source>
        <dbReference type="Proteomes" id="UP001467690"/>
    </source>
</evidence>
<gene>
    <name evidence="1" type="ORF">ABS311_06560</name>
</gene>
<reference evidence="1 2" key="1">
    <citation type="submission" date="2024-06" db="EMBL/GenBank/DDBJ databases">
        <authorList>
            <person name="Chen R.Y."/>
        </authorList>
    </citation>
    <scope>NUCLEOTIDE SEQUENCE [LARGE SCALE GENOMIC DNA]</scope>
    <source>
        <strain evidence="1 2">D2</strain>
    </source>
</reference>
<organism evidence="1 2">
    <name type="scientific">Catenovulum sediminis</name>
    <dbReference type="NCBI Taxonomy" id="1740262"/>
    <lineage>
        <taxon>Bacteria</taxon>
        <taxon>Pseudomonadati</taxon>
        <taxon>Pseudomonadota</taxon>
        <taxon>Gammaproteobacteria</taxon>
        <taxon>Alteromonadales</taxon>
        <taxon>Alteromonadaceae</taxon>
        <taxon>Catenovulum</taxon>
    </lineage>
</organism>